<name>A0AAP0J310_9MAGN</name>
<evidence type="ECO:0000313" key="2">
    <source>
        <dbReference type="Proteomes" id="UP001419268"/>
    </source>
</evidence>
<gene>
    <name evidence="1" type="ORF">Scep_015533</name>
</gene>
<organism evidence="1 2">
    <name type="scientific">Stephania cephalantha</name>
    <dbReference type="NCBI Taxonomy" id="152367"/>
    <lineage>
        <taxon>Eukaryota</taxon>
        <taxon>Viridiplantae</taxon>
        <taxon>Streptophyta</taxon>
        <taxon>Embryophyta</taxon>
        <taxon>Tracheophyta</taxon>
        <taxon>Spermatophyta</taxon>
        <taxon>Magnoliopsida</taxon>
        <taxon>Ranunculales</taxon>
        <taxon>Menispermaceae</taxon>
        <taxon>Menispermoideae</taxon>
        <taxon>Cissampelideae</taxon>
        <taxon>Stephania</taxon>
    </lineage>
</organism>
<reference evidence="1 2" key="1">
    <citation type="submission" date="2024-01" db="EMBL/GenBank/DDBJ databases">
        <title>Genome assemblies of Stephania.</title>
        <authorList>
            <person name="Yang L."/>
        </authorList>
    </citation>
    <scope>NUCLEOTIDE SEQUENCE [LARGE SCALE GENOMIC DNA]</scope>
    <source>
        <strain evidence="1">JXDWG</strain>
        <tissue evidence="1">Leaf</tissue>
    </source>
</reference>
<comment type="caution">
    <text evidence="1">The sequence shown here is derived from an EMBL/GenBank/DDBJ whole genome shotgun (WGS) entry which is preliminary data.</text>
</comment>
<accession>A0AAP0J310</accession>
<dbReference type="AlphaFoldDB" id="A0AAP0J310"/>
<protein>
    <submittedName>
        <fullName evidence="1">Uncharacterized protein</fullName>
    </submittedName>
</protein>
<dbReference type="Proteomes" id="UP001419268">
    <property type="component" value="Unassembled WGS sequence"/>
</dbReference>
<dbReference type="EMBL" id="JBBNAG010000006">
    <property type="protein sequence ID" value="KAK9126687.1"/>
    <property type="molecule type" value="Genomic_DNA"/>
</dbReference>
<proteinExistence type="predicted"/>
<sequence>MESSTPIFRSQSNKKSLFLSFISSFPPHCKQPLSRRRPHSVHHTVVVVAAGRTRRRLLRVAAIRRRRVLLVARVAAWCRVGHYVDVLEARLTLAALAGPPLHRAFAPSAPSASSLEPLFLAAISAISSSFSSSSSWRLLSIYVC</sequence>
<keyword evidence="2" id="KW-1185">Reference proteome</keyword>
<evidence type="ECO:0000313" key="1">
    <source>
        <dbReference type="EMBL" id="KAK9126687.1"/>
    </source>
</evidence>